<organism evidence="1 2">
    <name type="scientific">Wansuia hejianensis</name>
    <dbReference type="NCBI Taxonomy" id="2763667"/>
    <lineage>
        <taxon>Bacteria</taxon>
        <taxon>Bacillati</taxon>
        <taxon>Bacillota</taxon>
        <taxon>Clostridia</taxon>
        <taxon>Lachnospirales</taxon>
        <taxon>Lachnospiraceae</taxon>
        <taxon>Wansuia</taxon>
    </lineage>
</organism>
<keyword evidence="2" id="KW-1185">Reference proteome</keyword>
<dbReference type="InterPro" id="IPR047708">
    <property type="entry name" value="CD1871A-like"/>
</dbReference>
<accession>A0A7G9GGD5</accession>
<dbReference type="AlphaFoldDB" id="A0A7G9GGD5"/>
<gene>
    <name evidence="1" type="ORF">H9Q79_06175</name>
</gene>
<protein>
    <submittedName>
        <fullName evidence="1">Thioredoxin</fullName>
    </submittedName>
</protein>
<evidence type="ECO:0000313" key="2">
    <source>
        <dbReference type="Proteomes" id="UP000515860"/>
    </source>
</evidence>
<dbReference type="Proteomes" id="UP000515860">
    <property type="component" value="Chromosome"/>
</dbReference>
<reference evidence="1 2" key="1">
    <citation type="submission" date="2020-08" db="EMBL/GenBank/DDBJ databases">
        <authorList>
            <person name="Liu C."/>
            <person name="Sun Q."/>
        </authorList>
    </citation>
    <scope>NUCLEOTIDE SEQUENCE [LARGE SCALE GENOMIC DNA]</scope>
    <source>
        <strain evidence="1 2">NSJ-29</strain>
    </source>
</reference>
<dbReference type="RefSeq" id="WP_118643792.1">
    <property type="nucleotide sequence ID" value="NZ_CP060635.1"/>
</dbReference>
<dbReference type="EMBL" id="CP060635">
    <property type="protein sequence ID" value="QNM09867.1"/>
    <property type="molecule type" value="Genomic_DNA"/>
</dbReference>
<dbReference type="KEGG" id="whj:H9Q79_06175"/>
<sequence>MKRNHRRWIWAGLAVLALLFLAIGIARGEVTTVFQKAVNICMECIGIG</sequence>
<evidence type="ECO:0000313" key="1">
    <source>
        <dbReference type="EMBL" id="QNM09867.1"/>
    </source>
</evidence>
<proteinExistence type="predicted"/>
<name>A0A7G9GGD5_9FIRM</name>
<dbReference type="NCBIfam" id="NF040920">
    <property type="entry name" value="CD1871A_fam"/>
    <property type="match status" value="1"/>
</dbReference>